<sequence length="203" mass="23158">MACQQQLTSHDIERALPSLAPSESPRPSWNCVMDIDSHHVDKRHDHDRTMPSLKKKQRRSVSFQSSSLLFCYGVPEDEPQDWYTGEDEEIFKAEARKELAVFRRMKGGFAGASGQLAGVHQHHRNLCIVGLEQQLISPEFSRKRARTKKLVKYAVLLEQSKAGTGYGDKAERIAEAARRYSEWSAAQAKMFGDFQYIQSKESR</sequence>
<name>A0AAD8Y7Q3_9STRA</name>
<protein>
    <submittedName>
        <fullName evidence="2">Uncharacterized protein</fullName>
    </submittedName>
</protein>
<dbReference type="EMBL" id="JATAAI010000014">
    <property type="protein sequence ID" value="KAK1741047.1"/>
    <property type="molecule type" value="Genomic_DNA"/>
</dbReference>
<feature type="region of interest" description="Disordered" evidence="1">
    <location>
        <begin position="1"/>
        <end position="27"/>
    </location>
</feature>
<evidence type="ECO:0000313" key="2">
    <source>
        <dbReference type="EMBL" id="KAK1741047.1"/>
    </source>
</evidence>
<reference evidence="2" key="1">
    <citation type="submission" date="2023-06" db="EMBL/GenBank/DDBJ databases">
        <title>Survivors Of The Sea: Transcriptome response of Skeletonema marinoi to long-term dormancy.</title>
        <authorList>
            <person name="Pinder M.I.M."/>
            <person name="Kourtchenko O."/>
            <person name="Robertson E.K."/>
            <person name="Larsson T."/>
            <person name="Maumus F."/>
            <person name="Osuna-Cruz C.M."/>
            <person name="Vancaester E."/>
            <person name="Stenow R."/>
            <person name="Vandepoele K."/>
            <person name="Ploug H."/>
            <person name="Bruchert V."/>
            <person name="Godhe A."/>
            <person name="Topel M."/>
        </authorList>
    </citation>
    <scope>NUCLEOTIDE SEQUENCE</scope>
    <source>
        <strain evidence="2">R05AC</strain>
    </source>
</reference>
<evidence type="ECO:0000256" key="1">
    <source>
        <dbReference type="SAM" id="MobiDB-lite"/>
    </source>
</evidence>
<proteinExistence type="predicted"/>
<comment type="caution">
    <text evidence="2">The sequence shown here is derived from an EMBL/GenBank/DDBJ whole genome shotgun (WGS) entry which is preliminary data.</text>
</comment>
<dbReference type="Proteomes" id="UP001224775">
    <property type="component" value="Unassembled WGS sequence"/>
</dbReference>
<dbReference type="AlphaFoldDB" id="A0AAD8Y7Q3"/>
<evidence type="ECO:0000313" key="3">
    <source>
        <dbReference type="Proteomes" id="UP001224775"/>
    </source>
</evidence>
<gene>
    <name evidence="2" type="ORF">QTG54_008299</name>
</gene>
<accession>A0AAD8Y7Q3</accession>
<keyword evidence="3" id="KW-1185">Reference proteome</keyword>
<organism evidence="2 3">
    <name type="scientific">Skeletonema marinoi</name>
    <dbReference type="NCBI Taxonomy" id="267567"/>
    <lineage>
        <taxon>Eukaryota</taxon>
        <taxon>Sar</taxon>
        <taxon>Stramenopiles</taxon>
        <taxon>Ochrophyta</taxon>
        <taxon>Bacillariophyta</taxon>
        <taxon>Coscinodiscophyceae</taxon>
        <taxon>Thalassiosirophycidae</taxon>
        <taxon>Thalassiosirales</taxon>
        <taxon>Skeletonemataceae</taxon>
        <taxon>Skeletonema</taxon>
        <taxon>Skeletonema marinoi-dohrnii complex</taxon>
    </lineage>
</organism>